<dbReference type="AlphaFoldDB" id="A0A650LPW0"/>
<proteinExistence type="predicted"/>
<reference evidence="2 3" key="1">
    <citation type="submission" date="2018-06" db="EMBL/GenBank/DDBJ databases">
        <authorList>
            <consortium name="IHU Genomes"/>
        </authorList>
    </citation>
    <scope>NUCLEOTIDE SEQUENCE [LARGE SCALE GENOMIC DNA]</scope>
    <source>
        <strain evidence="2 3">NEC25</strain>
    </source>
</reference>
<dbReference type="Gene3D" id="2.60.40.1080">
    <property type="match status" value="1"/>
</dbReference>
<reference evidence="1" key="2">
    <citation type="submission" date="2021-10" db="EMBL/GenBank/DDBJ databases">
        <authorList>
            <person name="Mesa V."/>
        </authorList>
    </citation>
    <scope>NUCLEOTIDE SEQUENCE</scope>
    <source>
        <strain evidence="1">CC3_PB</strain>
    </source>
</reference>
<dbReference type="EMBL" id="CAKJVE010000004">
    <property type="protein sequence ID" value="CAG9711314.1"/>
    <property type="molecule type" value="Genomic_DNA"/>
</dbReference>
<evidence type="ECO:0000313" key="3">
    <source>
        <dbReference type="Proteomes" id="UP000431451"/>
    </source>
</evidence>
<name>A0A650LPW0_9CLOT</name>
<dbReference type="EMBL" id="UWJD01000001">
    <property type="protein sequence ID" value="VCT82984.1"/>
    <property type="molecule type" value="Genomic_DNA"/>
</dbReference>
<dbReference type="Proteomes" id="UP000789738">
    <property type="component" value="Unassembled WGS sequence"/>
</dbReference>
<dbReference type="RefSeq" id="WP_058293756.1">
    <property type="nucleotide sequence ID" value="NZ_CAKJVE010000004.1"/>
</dbReference>
<evidence type="ECO:0008006" key="4">
    <source>
        <dbReference type="Google" id="ProtNLM"/>
    </source>
</evidence>
<dbReference type="Proteomes" id="UP000431451">
    <property type="component" value="Unassembled WGS sequence"/>
</dbReference>
<accession>A0A650LPW0</accession>
<evidence type="ECO:0000313" key="2">
    <source>
        <dbReference type="EMBL" id="VCT82984.1"/>
    </source>
</evidence>
<evidence type="ECO:0000313" key="1">
    <source>
        <dbReference type="EMBL" id="CAG9711314.1"/>
    </source>
</evidence>
<protein>
    <recommendedName>
        <fullName evidence="4">BIG2 domain-containing protein</fullName>
    </recommendedName>
</protein>
<sequence>MEVSSTGLESTSIQLEAISANDEELKGICASTENKEMEVVMGSLDEIPIRKIEIVSEDGQEFDINKKEIIVKAKLYPENASYKEINWSAVNESGIVSNIAKVQSFGDYAKVTALGDGEFRIRCTSNNGTDKVKLISQLEFKVNGLEAIFKNPYEFVSGGLFDHDVTGNVGNGNEKGLCSDR</sequence>
<organism evidence="2 3">
    <name type="scientific">Clostridium neonatale</name>
    <dbReference type="NCBI Taxonomy" id="137838"/>
    <lineage>
        <taxon>Bacteria</taxon>
        <taxon>Bacillati</taxon>
        <taxon>Bacillota</taxon>
        <taxon>Clostridia</taxon>
        <taxon>Eubacteriales</taxon>
        <taxon>Clostridiaceae</taxon>
        <taxon>Clostridium</taxon>
    </lineage>
</organism>
<gene>
    <name evidence="1" type="ORF">CNEO_45219</name>
    <name evidence="2" type="ORF">CNEONATNEC25_00577</name>
</gene>